<dbReference type="EMBL" id="JAUJYO010000015">
    <property type="protein sequence ID" value="KAK1295752.1"/>
    <property type="molecule type" value="Genomic_DNA"/>
</dbReference>
<dbReference type="PANTHER" id="PTHR31431">
    <property type="entry name" value="NUCLEOPORIN NUP188 HOMOLOG"/>
    <property type="match status" value="1"/>
</dbReference>
<reference evidence="2" key="2">
    <citation type="submission" date="2023-06" db="EMBL/GenBank/DDBJ databases">
        <authorList>
            <person name="Ma L."/>
            <person name="Liu K.-W."/>
            <person name="Li Z."/>
            <person name="Hsiao Y.-Y."/>
            <person name="Qi Y."/>
            <person name="Fu T."/>
            <person name="Tang G."/>
            <person name="Zhang D."/>
            <person name="Sun W.-H."/>
            <person name="Liu D.-K."/>
            <person name="Li Y."/>
            <person name="Chen G.-Z."/>
            <person name="Liu X.-D."/>
            <person name="Liao X.-Y."/>
            <person name="Jiang Y.-T."/>
            <person name="Yu X."/>
            <person name="Hao Y."/>
            <person name="Huang J."/>
            <person name="Zhao X.-W."/>
            <person name="Ke S."/>
            <person name="Chen Y.-Y."/>
            <person name="Wu W.-L."/>
            <person name="Hsu J.-L."/>
            <person name="Lin Y.-F."/>
            <person name="Huang M.-D."/>
            <person name="Li C.-Y."/>
            <person name="Huang L."/>
            <person name="Wang Z.-W."/>
            <person name="Zhao X."/>
            <person name="Zhong W.-Y."/>
            <person name="Peng D.-H."/>
            <person name="Ahmad S."/>
            <person name="Lan S."/>
            <person name="Zhang J.-S."/>
            <person name="Tsai W.-C."/>
            <person name="Van De Peer Y."/>
            <person name="Liu Z.-J."/>
        </authorList>
    </citation>
    <scope>NUCLEOTIDE SEQUENCE</scope>
    <source>
        <strain evidence="2">CP</strain>
        <tissue evidence="2">Leaves</tissue>
    </source>
</reference>
<reference evidence="2" key="1">
    <citation type="journal article" date="2023" name="Nat. Commun.">
        <title>Diploid and tetraploid genomes of Acorus and the evolution of monocots.</title>
        <authorList>
            <person name="Ma L."/>
            <person name="Liu K.W."/>
            <person name="Li Z."/>
            <person name="Hsiao Y.Y."/>
            <person name="Qi Y."/>
            <person name="Fu T."/>
            <person name="Tang G.D."/>
            <person name="Zhang D."/>
            <person name="Sun W.H."/>
            <person name="Liu D.K."/>
            <person name="Li Y."/>
            <person name="Chen G.Z."/>
            <person name="Liu X.D."/>
            <person name="Liao X.Y."/>
            <person name="Jiang Y.T."/>
            <person name="Yu X."/>
            <person name="Hao Y."/>
            <person name="Huang J."/>
            <person name="Zhao X.W."/>
            <person name="Ke S."/>
            <person name="Chen Y.Y."/>
            <person name="Wu W.L."/>
            <person name="Hsu J.L."/>
            <person name="Lin Y.F."/>
            <person name="Huang M.D."/>
            <person name="Li C.Y."/>
            <person name="Huang L."/>
            <person name="Wang Z.W."/>
            <person name="Zhao X."/>
            <person name="Zhong W.Y."/>
            <person name="Peng D.H."/>
            <person name="Ahmad S."/>
            <person name="Lan S."/>
            <person name="Zhang J.S."/>
            <person name="Tsai W.C."/>
            <person name="Van de Peer Y."/>
            <person name="Liu Z.J."/>
        </authorList>
    </citation>
    <scope>NUCLEOTIDE SEQUENCE</scope>
    <source>
        <strain evidence="2">CP</strain>
    </source>
</reference>
<dbReference type="GO" id="GO:0006405">
    <property type="term" value="P:RNA export from nucleus"/>
    <property type="evidence" value="ECO:0007669"/>
    <property type="project" value="TreeGrafter"/>
</dbReference>
<dbReference type="GO" id="GO:0017056">
    <property type="term" value="F:structural constituent of nuclear pore"/>
    <property type="evidence" value="ECO:0007669"/>
    <property type="project" value="InterPro"/>
</dbReference>
<proteinExistence type="predicted"/>
<sequence length="1739" mass="193793">MFKEILSGSFSIGKLTASVQARNLLFHVKVQLLLVLVEALDLESLLHMIHDDLPYRESQSVFSFVDIQEMDALISSFNASEMLESGPLILAWAVFLRLILSLPEEEEYNILKEIDHIGYARQSIEARSLEFLFDILCNDILMDPDGPVSGFLSVLRTFISSFVASYDMTHQFIDNSTNVILDILCKIYGGEETLCLQFWDKDSVVDGPIRSILCLFESEFPFHIVELTRLLSALCGGPWSAQCVYNFLDNMGGVTTMFEIGDSSMENISDAVETRHPLLIPGIEGLQIPPFTHGQILKVVDGSTVLVRWVYPVSGVLLLVLRLAQGFDSISYEEVLSTLDLIHQIVSFNMGLCFALMGLDDSSTMQAARINGFVEKDARVDMVAIVCAMACKLVLHDGHGGALSLCISILAKMLKCSPSSVVKVVSSAHIFGMGDVTLRGADIQLLSGNLSRTLLADCEQNEDAPLTISVLEFTLVLVEIGVDDSIVSPLVLFCVQYVLVNHEHWRYKSKHVRWKVTLKVFELMRKCIKEFRNIKNIGRTIQDVLLNDLSIANTLCRIMCITSQSLERLFVSHIYELKVIKGLENAVFSALDITYSLLDISKDNLSGLPVFHQVMLSSSTKPIPLFSAVVSLVSYSRNSVIQIAAAKVLSVLCNTAAKVQPYLTDSICLVSEDLQIRSLSASVHGILDVEATRNEDLFVAVIEMLTSVALYQPAFFISISSTLPYLGDKASNTQHKDIQLLKAPALGSLSSMKTGLFDSVMQALDGSRALFDSGSPILLSVLKLLKTLWQGVAQYISILEIFRNSGVFWKKLSSCFLASDAQVHPSIESLNGDDILHSAYRFKCQAMVLEIMAYDMFLQRKMTEDEMPESGINEQPKGSSEQRLSTRIADPNNPPGGSQDILSNLCESTIMGNLIQQFSSCDYRNKFIFQAKIAVSLCIVDLVAKVSNCCAGSLSLPLVEKIYQIFGKLREQPAFSSLLEHYSLYGYSEGKELTNLVLSDFYYHLQGELEGREISPGPFKELSKYLLQLELFKSDDRDNEGDNLSNGDVYLYDIPRMQADFALELWHHSDWKASKMVAENMLQYMREANVINFLADSKLSALKALTSAVSVYEGNSIKKIPSFVGSTISRPLVETCIGHLCKAVQELLELITLDPSPSKELVDFLVAQTELLLNLSRFMYGQLSVGTSRQTFLSDCVLLIKTSGNGLRILNDIRKSTTVVSKAVKLFLLLLLCSVEFGYAKSQYLENADMDADPYVEVSLLSLGLLPVLCNCSEMAEYCNLSVAAMNVLLNSYLTPSTWLPVLQKHLQLQLFIRKLHQKESPVSLLVILKFLLTLARIKGGAELLRDANFFSSLRILFSLLLDDKAFTDNEECGSSGAYNKEEKIEHIWGLGLAIVTAMICSLGDDSSCFDIVGSAIPYFFAEKGHIMSYYLTAPDFPSNDHNKRWSIMQKARTSLMALRGTKQSLMLICVLAKHRTPWMKHMKEMEKELRERCIHFLAFISRGVQHIGESRNRMLSFQCLPILKEEVEDNGRPSFVNSQRGWFAFSALGISAKTSVPVVSRTALSPLIKDNANVDSIHHTCFSDAVAVEVYRITFLLLKFLCMQAMAASKRAEDVEFIDLAHFPELPMPEILHGIQDQATCIVTEVCAANKSKTIQHETQDVCVLLLQILEMSLYIEFCVSQICGIRPVSGRIEDFSKEIKQLMQATEGHKFLESSLRSLKQLLVLVYPGLVQVEGIF</sequence>
<accession>A0AAV9D3N7</accession>
<name>A0AAV9D3N7_ACOCL</name>
<feature type="region of interest" description="Disordered" evidence="1">
    <location>
        <begin position="866"/>
        <end position="896"/>
    </location>
</feature>
<dbReference type="Proteomes" id="UP001180020">
    <property type="component" value="Unassembled WGS sequence"/>
</dbReference>
<comment type="caution">
    <text evidence="2">The sequence shown here is derived from an EMBL/GenBank/DDBJ whole genome shotgun (WGS) entry which is preliminary data.</text>
</comment>
<dbReference type="GO" id="GO:0044611">
    <property type="term" value="C:nuclear pore inner ring"/>
    <property type="evidence" value="ECO:0007669"/>
    <property type="project" value="TreeGrafter"/>
</dbReference>
<dbReference type="GO" id="GO:0006606">
    <property type="term" value="P:protein import into nucleus"/>
    <property type="evidence" value="ECO:0007669"/>
    <property type="project" value="TreeGrafter"/>
</dbReference>
<feature type="compositionally biased region" description="Polar residues" evidence="1">
    <location>
        <begin position="872"/>
        <end position="885"/>
    </location>
</feature>
<keyword evidence="3" id="KW-1185">Reference proteome</keyword>
<organism evidence="2 3">
    <name type="scientific">Acorus calamus</name>
    <name type="common">Sweet flag</name>
    <dbReference type="NCBI Taxonomy" id="4465"/>
    <lineage>
        <taxon>Eukaryota</taxon>
        <taxon>Viridiplantae</taxon>
        <taxon>Streptophyta</taxon>
        <taxon>Embryophyta</taxon>
        <taxon>Tracheophyta</taxon>
        <taxon>Spermatophyta</taxon>
        <taxon>Magnoliopsida</taxon>
        <taxon>Liliopsida</taxon>
        <taxon>Acoraceae</taxon>
        <taxon>Acorus</taxon>
    </lineage>
</organism>
<protein>
    <submittedName>
        <fullName evidence="2">Uncharacterized protein</fullName>
    </submittedName>
</protein>
<evidence type="ECO:0000313" key="2">
    <source>
        <dbReference type="EMBL" id="KAK1295752.1"/>
    </source>
</evidence>
<dbReference type="PANTHER" id="PTHR31431:SF1">
    <property type="entry name" value="NUCLEOPORIN NUP188"/>
    <property type="match status" value="1"/>
</dbReference>
<dbReference type="InterPro" id="IPR044840">
    <property type="entry name" value="Nup188"/>
</dbReference>
<evidence type="ECO:0000256" key="1">
    <source>
        <dbReference type="SAM" id="MobiDB-lite"/>
    </source>
</evidence>
<evidence type="ECO:0000313" key="3">
    <source>
        <dbReference type="Proteomes" id="UP001180020"/>
    </source>
</evidence>
<gene>
    <name evidence="2" type="ORF">QJS10_CPB15g00483</name>
</gene>